<evidence type="ECO:0000256" key="3">
    <source>
        <dbReference type="SAM" id="Coils"/>
    </source>
</evidence>
<keyword evidence="3" id="KW-0175">Coiled coil</keyword>
<evidence type="ECO:0000256" key="5">
    <source>
        <dbReference type="SAM" id="SignalP"/>
    </source>
</evidence>
<dbReference type="InterPro" id="IPR024930">
    <property type="entry name" value="Skp_dom_sf"/>
</dbReference>
<gene>
    <name evidence="6" type="ORF">HNQ61_004535</name>
</gene>
<dbReference type="GO" id="GO:0050821">
    <property type="term" value="P:protein stabilization"/>
    <property type="evidence" value="ECO:0007669"/>
    <property type="project" value="TreeGrafter"/>
</dbReference>
<dbReference type="RefSeq" id="WP_170036937.1">
    <property type="nucleotide sequence ID" value="NZ_JABDTL010000002.1"/>
</dbReference>
<evidence type="ECO:0000313" key="6">
    <source>
        <dbReference type="EMBL" id="MBB6072869.1"/>
    </source>
</evidence>
<feature type="signal peptide" evidence="5">
    <location>
        <begin position="1"/>
        <end position="24"/>
    </location>
</feature>
<proteinExistence type="inferred from homology"/>
<comment type="caution">
    <text evidence="6">The sequence shown here is derived from an EMBL/GenBank/DDBJ whole genome shotgun (WGS) entry which is preliminary data.</text>
</comment>
<dbReference type="GO" id="GO:0005829">
    <property type="term" value="C:cytosol"/>
    <property type="evidence" value="ECO:0007669"/>
    <property type="project" value="TreeGrafter"/>
</dbReference>
<feature type="coiled-coil region" evidence="3">
    <location>
        <begin position="47"/>
        <end position="117"/>
    </location>
</feature>
<dbReference type="Proteomes" id="UP000582837">
    <property type="component" value="Unassembled WGS sequence"/>
</dbReference>
<feature type="region of interest" description="Disordered" evidence="4">
    <location>
        <begin position="168"/>
        <end position="187"/>
    </location>
</feature>
<evidence type="ECO:0000313" key="7">
    <source>
        <dbReference type="Proteomes" id="UP000582837"/>
    </source>
</evidence>
<dbReference type="InterPro" id="IPR005632">
    <property type="entry name" value="Chaperone_Skp"/>
</dbReference>
<dbReference type="Pfam" id="PF03938">
    <property type="entry name" value="OmpH"/>
    <property type="match status" value="1"/>
</dbReference>
<dbReference type="PANTHER" id="PTHR35089">
    <property type="entry name" value="CHAPERONE PROTEIN SKP"/>
    <property type="match status" value="1"/>
</dbReference>
<keyword evidence="7" id="KW-1185">Reference proteome</keyword>
<dbReference type="AlphaFoldDB" id="A0A841H522"/>
<feature type="chain" id="PRO_5032440218" evidence="5">
    <location>
        <begin position="25"/>
        <end position="187"/>
    </location>
</feature>
<keyword evidence="2 5" id="KW-0732">Signal</keyword>
<evidence type="ECO:0000256" key="4">
    <source>
        <dbReference type="SAM" id="MobiDB-lite"/>
    </source>
</evidence>
<name>A0A841H522_9BACT</name>
<protein>
    <submittedName>
        <fullName evidence="6">Outer membrane protein</fullName>
    </submittedName>
</protein>
<accession>A0A841H522</accession>
<dbReference type="PANTHER" id="PTHR35089:SF1">
    <property type="entry name" value="CHAPERONE PROTEIN SKP"/>
    <property type="match status" value="1"/>
</dbReference>
<dbReference type="SMART" id="SM00935">
    <property type="entry name" value="OmpH"/>
    <property type="match status" value="1"/>
</dbReference>
<feature type="compositionally biased region" description="Low complexity" evidence="4">
    <location>
        <begin position="168"/>
        <end position="180"/>
    </location>
</feature>
<dbReference type="EMBL" id="JACHIA010000019">
    <property type="protein sequence ID" value="MBB6072869.1"/>
    <property type="molecule type" value="Genomic_DNA"/>
</dbReference>
<dbReference type="Gene3D" id="3.30.910.20">
    <property type="entry name" value="Skp domain"/>
    <property type="match status" value="1"/>
</dbReference>
<dbReference type="SUPFAM" id="SSF111384">
    <property type="entry name" value="OmpH-like"/>
    <property type="match status" value="1"/>
</dbReference>
<reference evidence="6 7" key="1">
    <citation type="submission" date="2020-08" db="EMBL/GenBank/DDBJ databases">
        <title>Genomic Encyclopedia of Type Strains, Phase IV (KMG-IV): sequencing the most valuable type-strain genomes for metagenomic binning, comparative biology and taxonomic classification.</title>
        <authorList>
            <person name="Goeker M."/>
        </authorList>
    </citation>
    <scope>NUCLEOTIDE SEQUENCE [LARGE SCALE GENOMIC DNA]</scope>
    <source>
        <strain evidence="6 7">DSM 29007</strain>
    </source>
</reference>
<sequence length="187" mass="20141">MKRILSFAFAGALALAATAAPAQAQLKMGYINSQRVLAETPAFAGVRTTLEREFATQRAEIDSLEARLGRADQALRGEAGLTDAVRQQRQQALQQQFAAYQQRAQQIQQQVQSREQELVRPVMERIRGVLEEVRAAGGFSFIMDPPEGVIVAVDPALDVTDQVVRRLGGTPAPAGAAAPAPAGPRRP</sequence>
<dbReference type="GO" id="GO:0051082">
    <property type="term" value="F:unfolded protein binding"/>
    <property type="evidence" value="ECO:0007669"/>
    <property type="project" value="InterPro"/>
</dbReference>
<evidence type="ECO:0000256" key="2">
    <source>
        <dbReference type="ARBA" id="ARBA00022729"/>
    </source>
</evidence>
<organism evidence="6 7">
    <name type="scientific">Longimicrobium terrae</name>
    <dbReference type="NCBI Taxonomy" id="1639882"/>
    <lineage>
        <taxon>Bacteria</taxon>
        <taxon>Pseudomonadati</taxon>
        <taxon>Gemmatimonadota</taxon>
        <taxon>Longimicrobiia</taxon>
        <taxon>Longimicrobiales</taxon>
        <taxon>Longimicrobiaceae</taxon>
        <taxon>Longimicrobium</taxon>
    </lineage>
</organism>
<evidence type="ECO:0000256" key="1">
    <source>
        <dbReference type="ARBA" id="ARBA00009091"/>
    </source>
</evidence>
<comment type="similarity">
    <text evidence="1">Belongs to the Skp family.</text>
</comment>